<proteinExistence type="predicted"/>
<dbReference type="AlphaFoldDB" id="A0A977PYE3"/>
<keyword evidence="2" id="KW-1133">Transmembrane helix</keyword>
<evidence type="ECO:0000256" key="1">
    <source>
        <dbReference type="SAM" id="MobiDB-lite"/>
    </source>
</evidence>
<evidence type="ECO:0000313" key="3">
    <source>
        <dbReference type="EMBL" id="UXE64046.1"/>
    </source>
</evidence>
<keyword evidence="2" id="KW-0812">Transmembrane</keyword>
<keyword evidence="2" id="KW-0472">Membrane</keyword>
<feature type="transmembrane region" description="Helical" evidence="2">
    <location>
        <begin position="28"/>
        <end position="44"/>
    </location>
</feature>
<organism evidence="3">
    <name type="scientific">Woronichinia naegeliana WA131</name>
    <dbReference type="NCBI Taxonomy" id="2824559"/>
    <lineage>
        <taxon>Bacteria</taxon>
        <taxon>Bacillati</taxon>
        <taxon>Cyanobacteriota</taxon>
        <taxon>Cyanophyceae</taxon>
        <taxon>Synechococcales</taxon>
        <taxon>Coelosphaeriaceae</taxon>
        <taxon>Woronichinia</taxon>
    </lineage>
</organism>
<dbReference type="Proteomes" id="UP001065613">
    <property type="component" value="Chromosome"/>
</dbReference>
<reference evidence="3" key="1">
    <citation type="submission" date="2021-04" db="EMBL/GenBank/DDBJ databases">
        <title>Genome sequence of Woronichinia naegeliana from Washington state freshwater lake bloom.</title>
        <authorList>
            <person name="Dreher T.W."/>
        </authorList>
    </citation>
    <scope>NUCLEOTIDE SEQUENCE</scope>
    <source>
        <strain evidence="3">WA131</strain>
    </source>
</reference>
<feature type="transmembrane region" description="Helical" evidence="2">
    <location>
        <begin position="6"/>
        <end position="21"/>
    </location>
</feature>
<feature type="transmembrane region" description="Helical" evidence="2">
    <location>
        <begin position="193"/>
        <end position="216"/>
    </location>
</feature>
<keyword evidence="3" id="KW-0436">Ligase</keyword>
<dbReference type="KEGG" id="wna:KA717_16860"/>
<name>A0A977PYE3_9CYAN</name>
<dbReference type="GO" id="GO:0016874">
    <property type="term" value="F:ligase activity"/>
    <property type="evidence" value="ECO:0007669"/>
    <property type="project" value="UniProtKB-KW"/>
</dbReference>
<protein>
    <submittedName>
        <fullName evidence="3">O-antigen ligase domain-containing protein</fullName>
    </submittedName>
</protein>
<accession>A0A977PYE3</accession>
<feature type="transmembrane region" description="Helical" evidence="2">
    <location>
        <begin position="56"/>
        <end position="73"/>
    </location>
</feature>
<sequence length="485" mass="55041">MSPQAQLVMLLWLPVIFYLFSRYPSQKAILLSFIGGLLFLPQRAGFKLPLIPDYEGMVATCYGILIATFIYDSQRFNDFKWQWIDLPMVCWCICPMFSSLTNDLGAYDGFNGALEQTAVWGLPYLLGRLYLGNLDGLKELALTMLKGGIIYTPLCLYEIKMSPVFHLIIYGYYAHPSGNSQASRGSTWRPSVFMEHGLVVAMFMFTVTLIAIWLWQSKTVKEIWGQSIQTWSIILVLTFILMKSSGSYGYLIYGLIILFVAKFVKSNIPLFLLIFIIVYYLYLGVTGNFNGEAIVDWISKTYSPDRAYSLGYRLKNEEVLRVKAQERMLFGWGGWGRNRIYEYNWRGELVDVSVTDSLWIIVFGINGVFGLVSITTSLLLPVVVFAQFRYPPKTWFHPKVAPSAVLAVCLSLFMLDCLLNVTTNPTFPLICGGISGLVVKEPESLTSENKVSKKSVLKKLTNKGGVRRQPFPKKRSFGNRHPRLL</sequence>
<feature type="transmembrane region" description="Helical" evidence="2">
    <location>
        <begin position="358"/>
        <end position="388"/>
    </location>
</feature>
<feature type="transmembrane region" description="Helical" evidence="2">
    <location>
        <begin position="154"/>
        <end position="173"/>
    </location>
</feature>
<feature type="transmembrane region" description="Helical" evidence="2">
    <location>
        <begin position="400"/>
        <end position="421"/>
    </location>
</feature>
<evidence type="ECO:0000256" key="2">
    <source>
        <dbReference type="SAM" id="Phobius"/>
    </source>
</evidence>
<feature type="transmembrane region" description="Helical" evidence="2">
    <location>
        <begin position="271"/>
        <end position="289"/>
    </location>
</feature>
<feature type="compositionally biased region" description="Basic residues" evidence="1">
    <location>
        <begin position="470"/>
        <end position="485"/>
    </location>
</feature>
<dbReference type="EMBL" id="CP073041">
    <property type="protein sequence ID" value="UXE64046.1"/>
    <property type="molecule type" value="Genomic_DNA"/>
</dbReference>
<feature type="region of interest" description="Disordered" evidence="1">
    <location>
        <begin position="466"/>
        <end position="485"/>
    </location>
</feature>
<gene>
    <name evidence="3" type="ORF">KA717_16860</name>
</gene>